<name>A0A6A4IG73_9AGAR</name>
<feature type="region of interest" description="Disordered" evidence="1">
    <location>
        <begin position="1"/>
        <end position="43"/>
    </location>
</feature>
<gene>
    <name evidence="2" type="ORF">BT96DRAFT_984636</name>
</gene>
<evidence type="ECO:0000256" key="1">
    <source>
        <dbReference type="SAM" id="MobiDB-lite"/>
    </source>
</evidence>
<accession>A0A6A4IG73</accession>
<dbReference type="AlphaFoldDB" id="A0A6A4IG73"/>
<reference evidence="2" key="1">
    <citation type="journal article" date="2019" name="Environ. Microbiol.">
        <title>Fungal ecological strategies reflected in gene transcription - a case study of two litter decomposers.</title>
        <authorList>
            <person name="Barbi F."/>
            <person name="Kohler A."/>
            <person name="Barry K."/>
            <person name="Baskaran P."/>
            <person name="Daum C."/>
            <person name="Fauchery L."/>
            <person name="Ihrmark K."/>
            <person name="Kuo A."/>
            <person name="LaButti K."/>
            <person name="Lipzen A."/>
            <person name="Morin E."/>
            <person name="Grigoriev I.V."/>
            <person name="Henrissat B."/>
            <person name="Lindahl B."/>
            <person name="Martin F."/>
        </authorList>
    </citation>
    <scope>NUCLEOTIDE SEQUENCE</scope>
    <source>
        <strain evidence="2">JB14</strain>
    </source>
</reference>
<protein>
    <submittedName>
        <fullName evidence="2">Uncharacterized protein</fullName>
    </submittedName>
</protein>
<sequence>MNVHALGGDEEDDHSDPDTQSSCRRMYPNGSTSLDLEGHSSEAESIKSRAIDVDIVARGIDVPDASYIPRDQAIPRPIQSLTTVLLYRLPGLTEGAT</sequence>
<evidence type="ECO:0000313" key="3">
    <source>
        <dbReference type="Proteomes" id="UP000799118"/>
    </source>
</evidence>
<organism evidence="2 3">
    <name type="scientific">Gymnopus androsaceus JB14</name>
    <dbReference type="NCBI Taxonomy" id="1447944"/>
    <lineage>
        <taxon>Eukaryota</taxon>
        <taxon>Fungi</taxon>
        <taxon>Dikarya</taxon>
        <taxon>Basidiomycota</taxon>
        <taxon>Agaricomycotina</taxon>
        <taxon>Agaricomycetes</taxon>
        <taxon>Agaricomycetidae</taxon>
        <taxon>Agaricales</taxon>
        <taxon>Marasmiineae</taxon>
        <taxon>Omphalotaceae</taxon>
        <taxon>Gymnopus</taxon>
    </lineage>
</organism>
<evidence type="ECO:0000313" key="2">
    <source>
        <dbReference type="EMBL" id="KAE9409579.1"/>
    </source>
</evidence>
<keyword evidence="3" id="KW-1185">Reference proteome</keyword>
<dbReference type="EMBL" id="ML769387">
    <property type="protein sequence ID" value="KAE9409579.1"/>
    <property type="molecule type" value="Genomic_DNA"/>
</dbReference>
<dbReference type="Proteomes" id="UP000799118">
    <property type="component" value="Unassembled WGS sequence"/>
</dbReference>
<feature type="compositionally biased region" description="Polar residues" evidence="1">
    <location>
        <begin position="18"/>
        <end position="34"/>
    </location>
</feature>
<proteinExistence type="predicted"/>